<feature type="repeat" description="WD" evidence="3">
    <location>
        <begin position="471"/>
        <end position="512"/>
    </location>
</feature>
<dbReference type="NCBIfam" id="NF045510">
    <property type="entry name" value="4Cys_prefix_kin"/>
    <property type="match status" value="1"/>
</dbReference>
<feature type="repeat" description="WD" evidence="3">
    <location>
        <begin position="429"/>
        <end position="470"/>
    </location>
</feature>
<feature type="repeat" description="WD" evidence="3">
    <location>
        <begin position="605"/>
        <end position="641"/>
    </location>
</feature>
<dbReference type="GO" id="GO:0004674">
    <property type="term" value="F:protein serine/threonine kinase activity"/>
    <property type="evidence" value="ECO:0007669"/>
    <property type="project" value="UniProtKB-KW"/>
</dbReference>
<dbReference type="SMART" id="SM00220">
    <property type="entry name" value="S_TKc"/>
    <property type="match status" value="1"/>
</dbReference>
<dbReference type="PRINTS" id="PR00320">
    <property type="entry name" value="GPROTEINBRPT"/>
</dbReference>
<dbReference type="PANTHER" id="PTHR19848:SF8">
    <property type="entry name" value="F-BOX AND WD REPEAT DOMAIN CONTAINING 7"/>
    <property type="match status" value="1"/>
</dbReference>
<evidence type="ECO:0000259" key="5">
    <source>
        <dbReference type="PROSITE" id="PS50011"/>
    </source>
</evidence>
<keyword evidence="1 3" id="KW-0853">WD repeat</keyword>
<dbReference type="InterPro" id="IPR000719">
    <property type="entry name" value="Prot_kinase_dom"/>
</dbReference>
<dbReference type="InterPro" id="IPR017441">
    <property type="entry name" value="Protein_kinase_ATP_BS"/>
</dbReference>
<dbReference type="Gene3D" id="2.130.10.10">
    <property type="entry name" value="YVTN repeat-like/Quinoprotein amine dehydrogenase"/>
    <property type="match status" value="2"/>
</dbReference>
<dbReference type="PROSITE" id="PS00107">
    <property type="entry name" value="PROTEIN_KINASE_ATP"/>
    <property type="match status" value="1"/>
</dbReference>
<proteinExistence type="predicted"/>
<dbReference type="InterPro" id="IPR019775">
    <property type="entry name" value="WD40_repeat_CS"/>
</dbReference>
<feature type="repeat" description="WD" evidence="3">
    <location>
        <begin position="577"/>
        <end position="604"/>
    </location>
</feature>
<dbReference type="Pfam" id="PF00069">
    <property type="entry name" value="Pkinase"/>
    <property type="match status" value="1"/>
</dbReference>
<feature type="repeat" description="WD" evidence="3">
    <location>
        <begin position="387"/>
        <end position="428"/>
    </location>
</feature>
<protein>
    <submittedName>
        <fullName evidence="6">Serine/threonine protein kinase</fullName>
    </submittedName>
</protein>
<dbReference type="PROSITE" id="PS50294">
    <property type="entry name" value="WD_REPEATS_REGION"/>
    <property type="match status" value="6"/>
</dbReference>
<dbReference type="InterPro" id="IPR015943">
    <property type="entry name" value="WD40/YVTN_repeat-like_dom_sf"/>
</dbReference>
<dbReference type="PROSITE" id="PS00678">
    <property type="entry name" value="WD_REPEATS_1"/>
    <property type="match status" value="1"/>
</dbReference>
<feature type="repeat" description="WD" evidence="3">
    <location>
        <begin position="345"/>
        <end position="386"/>
    </location>
</feature>
<dbReference type="PROSITE" id="PS50011">
    <property type="entry name" value="PROTEIN_KINASE_DOM"/>
    <property type="match status" value="1"/>
</dbReference>
<dbReference type="InterPro" id="IPR011009">
    <property type="entry name" value="Kinase-like_dom_sf"/>
</dbReference>
<feature type="binding site" evidence="4">
    <location>
        <position position="64"/>
    </location>
    <ligand>
        <name>ATP</name>
        <dbReference type="ChEBI" id="CHEBI:30616"/>
    </ligand>
</feature>
<dbReference type="InterPro" id="IPR020472">
    <property type="entry name" value="WD40_PAC1"/>
</dbReference>
<sequence>MSYCLNPHCKKPYNPDNAKFCLSCRSPLGLKNRYRTIRPLGEGGMGRTFLALDQDRLNAPCAIKQLLPAPEIQSDSQAMAKVTELFEQEARQLLLLGEQHSQIPALLAYFEQDKRLYLVQQFIEGQTLWQEMQRFGAFKEEQIRQLLLDLLPVLQFVHERQVIHRDIKPANIIRREDGRQSSGGQLVLIDFGIAKQLNSDGGKTGTRAGTEGYAPLEQLRGGRAFPASDLYSLGVTCIQLLTGISLDRLYDPVESRWLWQSHLQQIGSTVSDRLAAILNQMIQDSMKARYPSATALLQDLNPAGSRSFPGAVTPFVPAVPTPPTVPTNPLLEQLQRQTWECDSTLTGHTASIKTVALSTDGKIIASGSEDKTIIIWDRNTGKVLHTLTQHSGAVTAVVISPDGKLLVSGSTDKTIKFWQLPTGFLLRTLTGHTGAITALTITPDGKTLVSGSADKTLKLWDLRTAQLQQTWEGHTQAVSCLTCSPDGKIIASGSDDRTIKLWSLRNGTVKATLTGHQERIEAVAIASDSQTLASGSRDKTIQTWQLNTGTRLATPKEHLSGFQAIGYLPLPPTLNLPEGHILVSGSEDKTLKIWHQETGNLIHTLTGHSDSITCLALSFDGQTIISGSPDKTLKIWQSLNP</sequence>
<gene>
    <name evidence="6" type="ORF">J0895_05325</name>
</gene>
<evidence type="ECO:0000313" key="7">
    <source>
        <dbReference type="Proteomes" id="UP000664844"/>
    </source>
</evidence>
<evidence type="ECO:0000256" key="1">
    <source>
        <dbReference type="ARBA" id="ARBA00022574"/>
    </source>
</evidence>
<dbReference type="EMBL" id="JAFLQW010000139">
    <property type="protein sequence ID" value="MBO0348535.1"/>
    <property type="molecule type" value="Genomic_DNA"/>
</dbReference>
<evidence type="ECO:0000256" key="4">
    <source>
        <dbReference type="PROSITE-ProRule" id="PRU10141"/>
    </source>
</evidence>
<dbReference type="SMART" id="SM00320">
    <property type="entry name" value="WD40"/>
    <property type="match status" value="7"/>
</dbReference>
<evidence type="ECO:0000313" key="6">
    <source>
        <dbReference type="EMBL" id="MBO0348535.1"/>
    </source>
</evidence>
<feature type="repeat" description="WD" evidence="3">
    <location>
        <begin position="513"/>
        <end position="554"/>
    </location>
</feature>
<dbReference type="PROSITE" id="PS50082">
    <property type="entry name" value="WD_REPEATS_2"/>
    <property type="match status" value="7"/>
</dbReference>
<dbReference type="SUPFAM" id="SSF50978">
    <property type="entry name" value="WD40 repeat-like"/>
    <property type="match status" value="1"/>
</dbReference>
<dbReference type="Gene3D" id="3.30.200.20">
    <property type="entry name" value="Phosphorylase Kinase, domain 1"/>
    <property type="match status" value="1"/>
</dbReference>
<organism evidence="6 7">
    <name type="scientific">Phormidium pseudopriestleyi FRX01</name>
    <dbReference type="NCBI Taxonomy" id="1759528"/>
    <lineage>
        <taxon>Bacteria</taxon>
        <taxon>Bacillati</taxon>
        <taxon>Cyanobacteriota</taxon>
        <taxon>Cyanophyceae</taxon>
        <taxon>Oscillatoriophycideae</taxon>
        <taxon>Oscillatoriales</taxon>
        <taxon>Oscillatoriaceae</taxon>
        <taxon>Phormidium</taxon>
    </lineage>
</organism>
<keyword evidence="4" id="KW-0067">ATP-binding</keyword>
<reference evidence="6 7" key="1">
    <citation type="submission" date="2021-03" db="EMBL/GenBank/DDBJ databases">
        <title>Metabolic Capacity of the Antarctic Cyanobacterium Phormidium pseudopriestleyi that Sustains Oxygenic Photosynthesis in the Presence of Hydrogen Sulfide.</title>
        <authorList>
            <person name="Lumian J.E."/>
            <person name="Jungblut A.D."/>
            <person name="Dillon M.L."/>
            <person name="Hawes I."/>
            <person name="Doran P.T."/>
            <person name="Mackey T.J."/>
            <person name="Dick G.J."/>
            <person name="Grettenberger C.L."/>
            <person name="Sumner D.Y."/>
        </authorList>
    </citation>
    <scope>NUCLEOTIDE SEQUENCE [LARGE SCALE GENOMIC DNA]</scope>
    <source>
        <strain evidence="6 7">FRX01</strain>
    </source>
</reference>
<accession>A0ABS3FN47</accession>
<keyword evidence="2" id="KW-0677">Repeat</keyword>
<keyword evidence="4" id="KW-0547">Nucleotide-binding</keyword>
<dbReference type="InterPro" id="IPR036322">
    <property type="entry name" value="WD40_repeat_dom_sf"/>
</dbReference>
<dbReference type="CDD" id="cd00200">
    <property type="entry name" value="WD40"/>
    <property type="match status" value="1"/>
</dbReference>
<dbReference type="Gene3D" id="1.10.510.10">
    <property type="entry name" value="Transferase(Phosphotransferase) domain 1"/>
    <property type="match status" value="1"/>
</dbReference>
<keyword evidence="6" id="KW-0723">Serine/threonine-protein kinase</keyword>
<comment type="caution">
    <text evidence="6">The sequence shown here is derived from an EMBL/GenBank/DDBJ whole genome shotgun (WGS) entry which is preliminary data.</text>
</comment>
<dbReference type="RefSeq" id="WP_207087083.1">
    <property type="nucleotide sequence ID" value="NZ_JAFLQW010000139.1"/>
</dbReference>
<evidence type="ECO:0000256" key="2">
    <source>
        <dbReference type="ARBA" id="ARBA00022737"/>
    </source>
</evidence>
<name>A0ABS3FN47_9CYAN</name>
<keyword evidence="7" id="KW-1185">Reference proteome</keyword>
<dbReference type="CDD" id="cd14014">
    <property type="entry name" value="STKc_PknB_like"/>
    <property type="match status" value="1"/>
</dbReference>
<dbReference type="PANTHER" id="PTHR19848">
    <property type="entry name" value="WD40 REPEAT PROTEIN"/>
    <property type="match status" value="1"/>
</dbReference>
<dbReference type="SUPFAM" id="SSF56112">
    <property type="entry name" value="Protein kinase-like (PK-like)"/>
    <property type="match status" value="1"/>
</dbReference>
<dbReference type="Proteomes" id="UP000664844">
    <property type="component" value="Unassembled WGS sequence"/>
</dbReference>
<dbReference type="InterPro" id="IPR001680">
    <property type="entry name" value="WD40_rpt"/>
</dbReference>
<keyword evidence="6" id="KW-0808">Transferase</keyword>
<dbReference type="Pfam" id="PF00400">
    <property type="entry name" value="WD40"/>
    <property type="match status" value="7"/>
</dbReference>
<keyword evidence="6" id="KW-0418">Kinase</keyword>
<feature type="domain" description="Protein kinase" evidence="5">
    <location>
        <begin position="34"/>
        <end position="316"/>
    </location>
</feature>
<evidence type="ECO:0000256" key="3">
    <source>
        <dbReference type="PROSITE-ProRule" id="PRU00221"/>
    </source>
</evidence>